<name>A0AAD7N0R9_9AGAR</name>
<feature type="compositionally biased region" description="Pro residues" evidence="1">
    <location>
        <begin position="9"/>
        <end position="28"/>
    </location>
</feature>
<comment type="caution">
    <text evidence="2">The sequence shown here is derived from an EMBL/GenBank/DDBJ whole genome shotgun (WGS) entry which is preliminary data.</text>
</comment>
<dbReference type="AlphaFoldDB" id="A0AAD7N0R9"/>
<reference evidence="2" key="1">
    <citation type="submission" date="2023-03" db="EMBL/GenBank/DDBJ databases">
        <title>Massive genome expansion in bonnet fungi (Mycena s.s.) driven by repeated elements and novel gene families across ecological guilds.</title>
        <authorList>
            <consortium name="Lawrence Berkeley National Laboratory"/>
            <person name="Harder C.B."/>
            <person name="Miyauchi S."/>
            <person name="Viragh M."/>
            <person name="Kuo A."/>
            <person name="Thoen E."/>
            <person name="Andreopoulos B."/>
            <person name="Lu D."/>
            <person name="Skrede I."/>
            <person name="Drula E."/>
            <person name="Henrissat B."/>
            <person name="Morin E."/>
            <person name="Kohler A."/>
            <person name="Barry K."/>
            <person name="LaButti K."/>
            <person name="Morin E."/>
            <person name="Salamov A."/>
            <person name="Lipzen A."/>
            <person name="Mereny Z."/>
            <person name="Hegedus B."/>
            <person name="Baldrian P."/>
            <person name="Stursova M."/>
            <person name="Weitz H."/>
            <person name="Taylor A."/>
            <person name="Grigoriev I.V."/>
            <person name="Nagy L.G."/>
            <person name="Martin F."/>
            <person name="Kauserud H."/>
        </authorList>
    </citation>
    <scope>NUCLEOTIDE SEQUENCE</scope>
    <source>
        <strain evidence="2">CBHHK182m</strain>
    </source>
</reference>
<sequence>MRALRAAPSPSPSFLPSPSLPHAIPPRSPHALPAAKFPARTAESSANRTQPALCGDAAHAASVRVESLPSSTSTLSPVPATPAPAVESSANCPKVGSAVAQLPMHLPCAYRRVPAPRCRFCLRAEMRAGRVPA</sequence>
<dbReference type="EMBL" id="JARKIB010000108">
    <property type="protein sequence ID" value="KAJ7739186.1"/>
    <property type="molecule type" value="Genomic_DNA"/>
</dbReference>
<keyword evidence="3" id="KW-1185">Reference proteome</keyword>
<evidence type="ECO:0000256" key="1">
    <source>
        <dbReference type="SAM" id="MobiDB-lite"/>
    </source>
</evidence>
<proteinExistence type="predicted"/>
<feature type="region of interest" description="Disordered" evidence="1">
    <location>
        <begin position="68"/>
        <end position="87"/>
    </location>
</feature>
<evidence type="ECO:0000313" key="3">
    <source>
        <dbReference type="Proteomes" id="UP001215598"/>
    </source>
</evidence>
<dbReference type="Proteomes" id="UP001215598">
    <property type="component" value="Unassembled WGS sequence"/>
</dbReference>
<gene>
    <name evidence="2" type="ORF">B0H16DRAFT_1729573</name>
</gene>
<evidence type="ECO:0000313" key="2">
    <source>
        <dbReference type="EMBL" id="KAJ7739186.1"/>
    </source>
</evidence>
<organism evidence="2 3">
    <name type="scientific">Mycena metata</name>
    <dbReference type="NCBI Taxonomy" id="1033252"/>
    <lineage>
        <taxon>Eukaryota</taxon>
        <taxon>Fungi</taxon>
        <taxon>Dikarya</taxon>
        <taxon>Basidiomycota</taxon>
        <taxon>Agaricomycotina</taxon>
        <taxon>Agaricomycetes</taxon>
        <taxon>Agaricomycetidae</taxon>
        <taxon>Agaricales</taxon>
        <taxon>Marasmiineae</taxon>
        <taxon>Mycenaceae</taxon>
        <taxon>Mycena</taxon>
    </lineage>
</organism>
<accession>A0AAD7N0R9</accession>
<feature type="region of interest" description="Disordered" evidence="1">
    <location>
        <begin position="1"/>
        <end position="50"/>
    </location>
</feature>
<protein>
    <submittedName>
        <fullName evidence="2">Uncharacterized protein</fullName>
    </submittedName>
</protein>